<name>A0ABV5MEX8_9ACTN</name>
<dbReference type="PANTHER" id="PTHR43543:SF1">
    <property type="entry name" value="MALONIC SEMIALDEHYDE REDUCTASE RUTE-RELATED"/>
    <property type="match status" value="1"/>
</dbReference>
<protein>
    <submittedName>
        <fullName evidence="2">Malonic semialdehyde reductase</fullName>
        <ecNumber evidence="2">1.1.1.298</ecNumber>
    </submittedName>
</protein>
<dbReference type="EC" id="1.1.1.298" evidence="2"/>
<dbReference type="RefSeq" id="WP_223100722.1">
    <property type="nucleotide sequence ID" value="NZ_CP061913.1"/>
</dbReference>
<proteinExistence type="predicted"/>
<dbReference type="Gene3D" id="3.40.109.10">
    <property type="entry name" value="NADH Oxidase"/>
    <property type="match status" value="1"/>
</dbReference>
<dbReference type="NCBIfam" id="NF003768">
    <property type="entry name" value="PRK05365.1"/>
    <property type="match status" value="1"/>
</dbReference>
<accession>A0ABV5MEX8</accession>
<dbReference type="GO" id="GO:0035527">
    <property type="term" value="F:3-hydroxypropionate dehydrogenase (NADP+) activity"/>
    <property type="evidence" value="ECO:0007669"/>
    <property type="project" value="UniProtKB-EC"/>
</dbReference>
<evidence type="ECO:0000313" key="2">
    <source>
        <dbReference type="EMBL" id="MFB9447409.1"/>
    </source>
</evidence>
<dbReference type="InterPro" id="IPR029479">
    <property type="entry name" value="Nitroreductase"/>
</dbReference>
<dbReference type="InterPro" id="IPR050461">
    <property type="entry name" value="Nitroreductase_HadB/RutE"/>
</dbReference>
<dbReference type="EMBL" id="JBHMCA010000053">
    <property type="protein sequence ID" value="MFB9447409.1"/>
    <property type="molecule type" value="Genomic_DNA"/>
</dbReference>
<evidence type="ECO:0000313" key="3">
    <source>
        <dbReference type="Proteomes" id="UP001589608"/>
    </source>
</evidence>
<dbReference type="SUPFAM" id="SSF55469">
    <property type="entry name" value="FMN-dependent nitroreductase-like"/>
    <property type="match status" value="1"/>
</dbReference>
<keyword evidence="3" id="KW-1185">Reference proteome</keyword>
<dbReference type="Proteomes" id="UP001589608">
    <property type="component" value="Unassembled WGS sequence"/>
</dbReference>
<keyword evidence="2" id="KW-0560">Oxidoreductase</keyword>
<sequence>MTCAPQRLDDTTKQALFTAARTANTFAPTPVTDAELTQIWELARWAPTSANSQPLRVLYVRPGAGRDRLVAHMHEGNRAKTAAAPAVAVLAADTQFHEHIPAVLPFRPQLREVFAADDRLRAETAAFNATLQAAYFILAVRAEGLAAGPMGGFDAAALDADFFPDGRLHAILVVNIGHPGPDAWLPRLPRLAHDAVVRWA</sequence>
<dbReference type="InterPro" id="IPR000415">
    <property type="entry name" value="Nitroreductase-like"/>
</dbReference>
<evidence type="ECO:0000259" key="1">
    <source>
        <dbReference type="Pfam" id="PF00881"/>
    </source>
</evidence>
<dbReference type="Pfam" id="PF00881">
    <property type="entry name" value="Nitroreductase"/>
    <property type="match status" value="1"/>
</dbReference>
<organism evidence="2 3">
    <name type="scientific">Dactylosporangium vinaceum</name>
    <dbReference type="NCBI Taxonomy" id="53362"/>
    <lineage>
        <taxon>Bacteria</taxon>
        <taxon>Bacillati</taxon>
        <taxon>Actinomycetota</taxon>
        <taxon>Actinomycetes</taxon>
        <taxon>Micromonosporales</taxon>
        <taxon>Micromonosporaceae</taxon>
        <taxon>Dactylosporangium</taxon>
    </lineage>
</organism>
<dbReference type="PANTHER" id="PTHR43543">
    <property type="entry name" value="MALONIC SEMIALDEHYDE REDUCTASE RUTE-RELATED"/>
    <property type="match status" value="1"/>
</dbReference>
<feature type="domain" description="Nitroreductase" evidence="1">
    <location>
        <begin position="21"/>
        <end position="174"/>
    </location>
</feature>
<comment type="caution">
    <text evidence="2">The sequence shown here is derived from an EMBL/GenBank/DDBJ whole genome shotgun (WGS) entry which is preliminary data.</text>
</comment>
<reference evidence="2 3" key="1">
    <citation type="submission" date="2024-09" db="EMBL/GenBank/DDBJ databases">
        <authorList>
            <person name="Sun Q."/>
            <person name="Mori K."/>
        </authorList>
    </citation>
    <scope>NUCLEOTIDE SEQUENCE [LARGE SCALE GENOMIC DNA]</scope>
    <source>
        <strain evidence="2 3">JCM 3307</strain>
    </source>
</reference>
<gene>
    <name evidence="2" type="ORF">ACFFTR_30315</name>
</gene>